<sequence length="157" mass="18138">MLPLDAIDLDTLVMALENHFMDSDTFFWLDPETGRVELWGEEVSDEADAEGWDVDERGGIRIEPVESFEGYRDMEVYIGSVNDPKCRDRLQQAIDRSSPFRHFKDALYEFPEQQTAWYEFHDAVMKRRGIEWLAEWDVVDPAEAEAAIAKLNTSTTA</sequence>
<name>A0A2V5M2F2_9MICC</name>
<dbReference type="Pfam" id="PF03682">
    <property type="entry name" value="UPF0158"/>
    <property type="match status" value="1"/>
</dbReference>
<gene>
    <name evidence="1" type="ORF">CVV68_00435</name>
</gene>
<dbReference type="AlphaFoldDB" id="A0A2V5M2F2"/>
<accession>A0A2V5M2F2</accession>
<dbReference type="EMBL" id="QJVD01000001">
    <property type="protein sequence ID" value="PYI69616.1"/>
    <property type="molecule type" value="Genomic_DNA"/>
</dbReference>
<proteinExistence type="predicted"/>
<evidence type="ECO:0000313" key="2">
    <source>
        <dbReference type="Proteomes" id="UP000247832"/>
    </source>
</evidence>
<organism evidence="1 2">
    <name type="scientific">Arthrobacter livingstonensis</name>
    <dbReference type="NCBI Taxonomy" id="670078"/>
    <lineage>
        <taxon>Bacteria</taxon>
        <taxon>Bacillati</taxon>
        <taxon>Actinomycetota</taxon>
        <taxon>Actinomycetes</taxon>
        <taxon>Micrococcales</taxon>
        <taxon>Micrococcaceae</taxon>
        <taxon>Arthrobacter</taxon>
    </lineage>
</organism>
<comment type="caution">
    <text evidence="1">The sequence shown here is derived from an EMBL/GenBank/DDBJ whole genome shotgun (WGS) entry which is preliminary data.</text>
</comment>
<dbReference type="RefSeq" id="WP_110499039.1">
    <property type="nucleotide sequence ID" value="NZ_QJVD01000001.1"/>
</dbReference>
<dbReference type="OrthoDB" id="9816539at2"/>
<protein>
    <submittedName>
        <fullName evidence="1">Uncharacterized protein</fullName>
    </submittedName>
</protein>
<dbReference type="InterPro" id="IPR005361">
    <property type="entry name" value="UPF0158"/>
</dbReference>
<keyword evidence="2" id="KW-1185">Reference proteome</keyword>
<dbReference type="Proteomes" id="UP000247832">
    <property type="component" value="Unassembled WGS sequence"/>
</dbReference>
<evidence type="ECO:0000313" key="1">
    <source>
        <dbReference type="EMBL" id="PYI69616.1"/>
    </source>
</evidence>
<reference evidence="1 2" key="1">
    <citation type="submission" date="2018-05" db="EMBL/GenBank/DDBJ databases">
        <title>Genetic diversity of glacier-inhabiting Cryobacterium bacteria in China and description of Cryobacterium mengkeensis sp. nov. and Arthrobacter glacialis sp. nov.</title>
        <authorList>
            <person name="Liu Q."/>
            <person name="Xin Y.-H."/>
        </authorList>
    </citation>
    <scope>NUCLEOTIDE SEQUENCE [LARGE SCALE GENOMIC DNA]</scope>
    <source>
        <strain evidence="1 2">LI2</strain>
    </source>
</reference>